<reference evidence="5" key="1">
    <citation type="submission" date="2012-12" db="EMBL/GenBank/DDBJ databases">
        <authorList>
            <person name="Hellsten U."/>
            <person name="Grimwood J."/>
            <person name="Chapman J.A."/>
            <person name="Shapiro H."/>
            <person name="Aerts A."/>
            <person name="Otillar R.P."/>
            <person name="Terry A.Y."/>
            <person name="Boore J.L."/>
            <person name="Simakov O."/>
            <person name="Marletaz F."/>
            <person name="Cho S.-J."/>
            <person name="Edsinger-Gonzales E."/>
            <person name="Havlak P."/>
            <person name="Kuo D.-H."/>
            <person name="Larsson T."/>
            <person name="Lv J."/>
            <person name="Arendt D."/>
            <person name="Savage R."/>
            <person name="Osoegawa K."/>
            <person name="de Jong P."/>
            <person name="Lindberg D.R."/>
            <person name="Seaver E.C."/>
            <person name="Weisblat D.A."/>
            <person name="Putnam N.H."/>
            <person name="Grigoriev I.V."/>
            <person name="Rokhsar D.S."/>
        </authorList>
    </citation>
    <scope>NUCLEOTIDE SEQUENCE</scope>
</reference>
<organism evidence="4 5">
    <name type="scientific">Helobdella robusta</name>
    <name type="common">Californian leech</name>
    <dbReference type="NCBI Taxonomy" id="6412"/>
    <lineage>
        <taxon>Eukaryota</taxon>
        <taxon>Metazoa</taxon>
        <taxon>Spiralia</taxon>
        <taxon>Lophotrochozoa</taxon>
        <taxon>Annelida</taxon>
        <taxon>Clitellata</taxon>
        <taxon>Hirudinea</taxon>
        <taxon>Rhynchobdellida</taxon>
        <taxon>Glossiphoniidae</taxon>
        <taxon>Helobdella</taxon>
    </lineage>
</organism>
<dbReference type="OrthoDB" id="427368at2759"/>
<dbReference type="EMBL" id="AMQM01003758">
    <property type="status" value="NOT_ANNOTATED_CDS"/>
    <property type="molecule type" value="Genomic_DNA"/>
</dbReference>
<protein>
    <submittedName>
        <fullName evidence="3 4">Uncharacterized protein</fullName>
    </submittedName>
</protein>
<dbReference type="KEGG" id="hro:HELRODRAFT_171054"/>
<evidence type="ECO:0000313" key="3">
    <source>
        <dbReference type="EMBL" id="ESO07016.1"/>
    </source>
</evidence>
<dbReference type="PANTHER" id="PTHR19860">
    <property type="entry name" value="DDB1- AND CUL4-ASSOCIATED FACTOR 12-RELATED"/>
    <property type="match status" value="1"/>
</dbReference>
<proteinExistence type="predicted"/>
<reference evidence="3 5" key="2">
    <citation type="journal article" date="2013" name="Nature">
        <title>Insights into bilaterian evolution from three spiralian genomes.</title>
        <authorList>
            <person name="Simakov O."/>
            <person name="Marletaz F."/>
            <person name="Cho S.J."/>
            <person name="Edsinger-Gonzales E."/>
            <person name="Havlak P."/>
            <person name="Hellsten U."/>
            <person name="Kuo D.H."/>
            <person name="Larsson T."/>
            <person name="Lv J."/>
            <person name="Arendt D."/>
            <person name="Savage R."/>
            <person name="Osoegawa K."/>
            <person name="de Jong P."/>
            <person name="Grimwood J."/>
            <person name="Chapman J.A."/>
            <person name="Shapiro H."/>
            <person name="Aerts A."/>
            <person name="Otillar R.P."/>
            <person name="Terry A.Y."/>
            <person name="Boore J.L."/>
            <person name="Grigoriev I.V."/>
            <person name="Lindberg D.R."/>
            <person name="Seaver E.C."/>
            <person name="Weisblat D.A."/>
            <person name="Putnam N.H."/>
            <person name="Rokhsar D.S."/>
        </authorList>
    </citation>
    <scope>NUCLEOTIDE SEQUENCE</scope>
</reference>
<dbReference type="STRING" id="6412.T1F3R6"/>
<dbReference type="InParanoid" id="T1F3R6"/>
<evidence type="ECO:0000313" key="5">
    <source>
        <dbReference type="Proteomes" id="UP000015101"/>
    </source>
</evidence>
<gene>
    <name evidence="4" type="primary">20203465</name>
    <name evidence="3" type="ORF">HELRODRAFT_171054</name>
</gene>
<feature type="region of interest" description="Disordered" evidence="2">
    <location>
        <begin position="285"/>
        <end position="304"/>
    </location>
</feature>
<dbReference type="RefSeq" id="XP_009015112.1">
    <property type="nucleotide sequence ID" value="XM_009016864.1"/>
</dbReference>
<dbReference type="InterPro" id="IPR051191">
    <property type="entry name" value="DCAF12"/>
</dbReference>
<dbReference type="GeneID" id="20203465"/>
<evidence type="ECO:0000256" key="1">
    <source>
        <dbReference type="ARBA" id="ARBA00022737"/>
    </source>
</evidence>
<dbReference type="AlphaFoldDB" id="T1F3R6"/>
<accession>T1F3R6</accession>
<keyword evidence="1" id="KW-0677">Repeat</keyword>
<dbReference type="Proteomes" id="UP000015101">
    <property type="component" value="Unassembled WGS sequence"/>
</dbReference>
<keyword evidence="5" id="KW-1185">Reference proteome</keyword>
<dbReference type="EMBL" id="KB096275">
    <property type="protein sequence ID" value="ESO07016.1"/>
    <property type="molecule type" value="Genomic_DNA"/>
</dbReference>
<name>T1F3R6_HELRO</name>
<evidence type="ECO:0000256" key="2">
    <source>
        <dbReference type="SAM" id="MobiDB-lite"/>
    </source>
</evidence>
<dbReference type="CTD" id="20203465"/>
<evidence type="ECO:0000313" key="4">
    <source>
        <dbReference type="EnsemblMetazoa" id="HelroP171054"/>
    </source>
</evidence>
<dbReference type="PANTHER" id="PTHR19860:SF40">
    <property type="entry name" value="WD40 REPEAT-CONTAINING PROTEIN"/>
    <property type="match status" value="1"/>
</dbReference>
<dbReference type="eggNOG" id="KOG3602">
    <property type="taxonomic scope" value="Eukaryota"/>
</dbReference>
<reference evidence="4" key="3">
    <citation type="submission" date="2015-06" db="UniProtKB">
        <authorList>
            <consortium name="EnsemblMetazoa"/>
        </authorList>
    </citation>
    <scope>IDENTIFICATION</scope>
</reference>
<dbReference type="EnsemblMetazoa" id="HelroT171054">
    <property type="protein sequence ID" value="HelroP171054"/>
    <property type="gene ID" value="HelroG171054"/>
</dbReference>
<sequence length="527" mass="61883">MLLCQLTIILYNKVPCKSGDLYQHVKEFLTMKSGYFSQRKIYMFIDAFNQLDKLDLENTELNPVSSWLPSILPPHIKCIISMTPGSTLFQNLERSNNFIVERIPELTFSQRGEIVEVYLSRYRKTLERRQERIFVEKCSLPLWIIVACDELRLFGEFKLLTEYIEKLPNKLDELVLLVCCSDYEIMYKDGKPLKPRLIAWKWCTVFRHLRTFIRPYGNLGEGRLNFYHQSMSDVEYPYHLMMQDDRVNMKSFLLDWEVFDRLYNSVFSKELIDLWRFIDQPNGPKNTSLQPNQGMSRQIPTCSRSDCGRQQTNYVSVRTNRNLDKAIELRREAIKRNGMLPGVERETVDIQKNLALQYNQLAFLIGEKVKGMSNLFFQGKKSELRSEGLKACRESKAIYDKIRAYSFMLDTYISEANLQSSQTEAHKIYAKLIRDCISIHGAEHNLVVRASYNDANIYEKEKNFLDAYRGYKVSYLLGKKLLGPKHTSTLQYKDILLEPKYQAIMKEKKEDVENMIWGDDCLELLKI</sequence>
<dbReference type="HOGENOM" id="CLU_517081_0_0_1"/>